<dbReference type="AlphaFoldDB" id="A0A0C2N198"/>
<evidence type="ECO:0000256" key="1">
    <source>
        <dbReference type="SAM" id="MobiDB-lite"/>
    </source>
</evidence>
<feature type="region of interest" description="Disordered" evidence="1">
    <location>
        <begin position="198"/>
        <end position="232"/>
    </location>
</feature>
<sequence length="232" mass="27233">MSRSVSIHVKLFKGFAQIDNNSFIHSEVWCGLIYACKDDPSFVKPPMTTIVFQENLKDFAIKIMMYDIAHREITSTFHFNNYNLKFIKNMSTIQILNINMQPFYNQDFNENYSMIPLLDIRIFDIACVIHDEDTFVTEFVYLEHLIHMYFTTFKPYDPDDGIRVFEPMNTSYIDYCISHHVDVVDNTDKFLYPRSLGSEDWSSDQSEDSFESGHQSSRSDTSIDNIYYSNNA</sequence>
<proteinExistence type="predicted"/>
<feature type="compositionally biased region" description="Acidic residues" evidence="1">
    <location>
        <begin position="201"/>
        <end position="210"/>
    </location>
</feature>
<dbReference type="EMBL" id="JWZT01003124">
    <property type="protein sequence ID" value="KII67647.1"/>
    <property type="molecule type" value="Genomic_DNA"/>
</dbReference>
<evidence type="ECO:0000313" key="3">
    <source>
        <dbReference type="Proteomes" id="UP000031668"/>
    </source>
</evidence>
<feature type="compositionally biased region" description="Polar residues" evidence="1">
    <location>
        <begin position="213"/>
        <end position="232"/>
    </location>
</feature>
<organism evidence="2 3">
    <name type="scientific">Thelohanellus kitauei</name>
    <name type="common">Myxosporean</name>
    <dbReference type="NCBI Taxonomy" id="669202"/>
    <lineage>
        <taxon>Eukaryota</taxon>
        <taxon>Metazoa</taxon>
        <taxon>Cnidaria</taxon>
        <taxon>Myxozoa</taxon>
        <taxon>Myxosporea</taxon>
        <taxon>Bivalvulida</taxon>
        <taxon>Platysporina</taxon>
        <taxon>Myxobolidae</taxon>
        <taxon>Thelohanellus</taxon>
    </lineage>
</organism>
<name>A0A0C2N198_THEKT</name>
<reference evidence="2 3" key="1">
    <citation type="journal article" date="2014" name="Genome Biol. Evol.">
        <title>The genome of the myxosporean Thelohanellus kitauei shows adaptations to nutrient acquisition within its fish host.</title>
        <authorList>
            <person name="Yang Y."/>
            <person name="Xiong J."/>
            <person name="Zhou Z."/>
            <person name="Huo F."/>
            <person name="Miao W."/>
            <person name="Ran C."/>
            <person name="Liu Y."/>
            <person name="Zhang J."/>
            <person name="Feng J."/>
            <person name="Wang M."/>
            <person name="Wang M."/>
            <person name="Wang L."/>
            <person name="Yao B."/>
        </authorList>
    </citation>
    <scope>NUCLEOTIDE SEQUENCE [LARGE SCALE GENOMIC DNA]</scope>
    <source>
        <strain evidence="2">Wuqing</strain>
    </source>
</reference>
<protein>
    <submittedName>
        <fullName evidence="2">Uncharacterized protein</fullName>
    </submittedName>
</protein>
<comment type="caution">
    <text evidence="2">The sequence shown here is derived from an EMBL/GenBank/DDBJ whole genome shotgun (WGS) entry which is preliminary data.</text>
</comment>
<evidence type="ECO:0000313" key="2">
    <source>
        <dbReference type="EMBL" id="KII67647.1"/>
    </source>
</evidence>
<dbReference type="Proteomes" id="UP000031668">
    <property type="component" value="Unassembled WGS sequence"/>
</dbReference>
<accession>A0A0C2N198</accession>
<gene>
    <name evidence="2" type="ORF">RF11_04520</name>
</gene>
<keyword evidence="3" id="KW-1185">Reference proteome</keyword>